<keyword evidence="2" id="KW-1185">Reference proteome</keyword>
<protein>
    <submittedName>
        <fullName evidence="1">Histidine ammonia-lyase</fullName>
        <ecNumber evidence="1">4.3.1.3</ecNumber>
    </submittedName>
</protein>
<reference evidence="1" key="1">
    <citation type="submission" date="2020-08" db="EMBL/GenBank/DDBJ databases">
        <title>Genomic Encyclopedia of Type Strains, Phase IV (KMG-V): Genome sequencing to study the core and pangenomes of soil and plant-associated prokaryotes.</title>
        <authorList>
            <person name="Whitman W."/>
        </authorList>
    </citation>
    <scope>NUCLEOTIDE SEQUENCE</scope>
    <source>
        <strain evidence="1">M8UP15</strain>
    </source>
</reference>
<organism evidence="1 2">
    <name type="scientific">Tunturiibacter gelidiferens</name>
    <dbReference type="NCBI Taxonomy" id="3069689"/>
    <lineage>
        <taxon>Bacteria</taxon>
        <taxon>Pseudomonadati</taxon>
        <taxon>Acidobacteriota</taxon>
        <taxon>Terriglobia</taxon>
        <taxon>Terriglobales</taxon>
        <taxon>Acidobacteriaceae</taxon>
        <taxon>Tunturiibacter</taxon>
    </lineage>
</organism>
<keyword evidence="1" id="KW-0456">Lyase</keyword>
<dbReference type="Proteomes" id="UP000569005">
    <property type="component" value="Unassembled WGS sequence"/>
</dbReference>
<sequence>MFTLIIGQFSGDFAWLSQPRSSMLLGMVELTGRSLTVDEVVRVARVRESALIAGTALDGMKMSRGKVEEALQSPTAVYALNTGVGLLANVRLEADGIEQMQLNLVRSHCCGVGEPLPEDVVRAMMLIRANILAMGLSGIRPVVAERLCDLLNYGITPVVPMRGSVGASGDLAPLAHMALVLIGEGEAFFAGERRPAAECLQRVALEPLKLQAKEGISLLNGTQAMLAIGCLQLHDLDELFQSAQIAAALTLQALRGTAAAYDERLHAARPHPGQVHSASSLRELLEGSTRHRSSTSVQDAYCLRCVPQVHGAVWDSLRQAERVFAIELNSATDNPLLFEDDFISGGNFHGAPLALVLDQLAIALCQLAGISERRTERLMNPSLNEGLPAFLATKPGIESGLMMAQVTSAALVAEMRVLATPASACSIPTSGNQEDFVSMGMTAALKLMQSVTHCRMVLAIEWLTATRALDLRGDRSVSPMLDAARGAFRLACPGWEGDLVLSGIMATADGFLAKTDWASTLDTREVVHA</sequence>
<proteinExistence type="predicted"/>
<accession>A0ACC5P4U1</accession>
<evidence type="ECO:0000313" key="1">
    <source>
        <dbReference type="EMBL" id="MBB5341613.1"/>
    </source>
</evidence>
<dbReference type="EMBL" id="JACHEA010000001">
    <property type="protein sequence ID" value="MBB5341613.1"/>
    <property type="molecule type" value="Genomic_DNA"/>
</dbReference>
<comment type="caution">
    <text evidence="1">The sequence shown here is derived from an EMBL/GenBank/DDBJ whole genome shotgun (WGS) entry which is preliminary data.</text>
</comment>
<dbReference type="EC" id="4.3.1.3" evidence="1"/>
<name>A0ACC5P4U1_9BACT</name>
<evidence type="ECO:0000313" key="2">
    <source>
        <dbReference type="Proteomes" id="UP000569005"/>
    </source>
</evidence>
<gene>
    <name evidence="1" type="ORF">HDF13_003946</name>
</gene>